<dbReference type="RefSeq" id="WP_091385003.1">
    <property type="nucleotide sequence ID" value="NZ_FNQO01000001.1"/>
</dbReference>
<dbReference type="STRING" id="658218.SAMN05216562_0610"/>
<dbReference type="OrthoDB" id="9793561at2"/>
<evidence type="ECO:0000313" key="2">
    <source>
        <dbReference type="EMBL" id="SDZ82930.1"/>
    </source>
</evidence>
<dbReference type="NCBIfam" id="TIGR02001">
    <property type="entry name" value="gcw_chp"/>
    <property type="match status" value="1"/>
</dbReference>
<feature type="signal peptide" evidence="1">
    <location>
        <begin position="1"/>
        <end position="26"/>
    </location>
</feature>
<evidence type="ECO:0000256" key="1">
    <source>
        <dbReference type="SAM" id="SignalP"/>
    </source>
</evidence>
<dbReference type="AlphaFoldDB" id="A0A1H3W7G0"/>
<dbReference type="Pfam" id="PF09694">
    <property type="entry name" value="Gcw_chp"/>
    <property type="match status" value="1"/>
</dbReference>
<gene>
    <name evidence="2" type="ORF">SAMN05216562_0610</name>
</gene>
<dbReference type="EMBL" id="FNQO01000001">
    <property type="protein sequence ID" value="SDZ82930.1"/>
    <property type="molecule type" value="Genomic_DNA"/>
</dbReference>
<dbReference type="InterPro" id="IPR010239">
    <property type="entry name" value="CHP02001"/>
</dbReference>
<protein>
    <submittedName>
        <fullName evidence="2">Uncharacterized protein</fullName>
    </submittedName>
</protein>
<name>A0A1H3W7G0_9GAMM</name>
<proteinExistence type="predicted"/>
<evidence type="ECO:0000313" key="3">
    <source>
        <dbReference type="Proteomes" id="UP000198658"/>
    </source>
</evidence>
<reference evidence="3" key="1">
    <citation type="submission" date="2016-10" db="EMBL/GenBank/DDBJ databases">
        <authorList>
            <person name="Varghese N."/>
            <person name="Submissions S."/>
        </authorList>
    </citation>
    <scope>NUCLEOTIDE SEQUENCE [LARGE SCALE GENOMIC DNA]</scope>
    <source>
        <strain evidence="3">CGMCC 1.10657</strain>
    </source>
</reference>
<keyword evidence="3" id="KW-1185">Reference proteome</keyword>
<dbReference type="Proteomes" id="UP000198658">
    <property type="component" value="Unassembled WGS sequence"/>
</dbReference>
<keyword evidence="1" id="KW-0732">Signal</keyword>
<sequence>MKRSFARVPVAVTLIAAALVSVGSLAQEEESDDDSFGTFGGNLMFATDYMFRSISNSNLGPQVQGDMNWSHDKGFYVGLWASNTDFGGPGNSMELDPYIGFAGNFGESNFSFDVGYWSYNYPKSPFSLDYGEIYGYVTWTKDKFSISPSVWYADNYFGEDFLDDVSALAYEVTLVYELPDGFSVSMRVGEQTFEGSSDFLNFVYYDLGIDYSIEDWTFDLRKYDTDGVDPFLARPKLTDGEVVFSIDRSF</sequence>
<dbReference type="SUPFAM" id="SSF56935">
    <property type="entry name" value="Porins"/>
    <property type="match status" value="1"/>
</dbReference>
<accession>A0A1H3W7G0</accession>
<organism evidence="2 3">
    <name type="scientific">Microbulbifer marinus</name>
    <dbReference type="NCBI Taxonomy" id="658218"/>
    <lineage>
        <taxon>Bacteria</taxon>
        <taxon>Pseudomonadati</taxon>
        <taxon>Pseudomonadota</taxon>
        <taxon>Gammaproteobacteria</taxon>
        <taxon>Cellvibrionales</taxon>
        <taxon>Microbulbiferaceae</taxon>
        <taxon>Microbulbifer</taxon>
    </lineage>
</organism>
<feature type="chain" id="PRO_5011690875" evidence="1">
    <location>
        <begin position="27"/>
        <end position="250"/>
    </location>
</feature>